<dbReference type="AlphaFoldDB" id="A0A6N3FXI4"/>
<dbReference type="CDD" id="cd16363">
    <property type="entry name" value="Col_Im_like"/>
    <property type="match status" value="1"/>
</dbReference>
<dbReference type="RefSeq" id="WP_156566545.1">
    <property type="nucleotide sequence ID" value="NZ_CACRTZ010000033.1"/>
</dbReference>
<dbReference type="GO" id="GO:0015643">
    <property type="term" value="F:toxic substance binding"/>
    <property type="evidence" value="ECO:0007669"/>
    <property type="project" value="InterPro"/>
</dbReference>
<dbReference type="Pfam" id="PF01320">
    <property type="entry name" value="Colicin_Pyocin"/>
    <property type="match status" value="1"/>
</dbReference>
<dbReference type="GO" id="GO:0030153">
    <property type="term" value="P:bacteriocin immunity"/>
    <property type="evidence" value="ECO:0007669"/>
    <property type="project" value="UniProtKB-KW"/>
</dbReference>
<dbReference type="InterPro" id="IPR035900">
    <property type="entry name" value="Colicin_E_sf"/>
</dbReference>
<sequence length="85" mass="9673">MAKETISEYTEAEFLAFVNDLCDFSKRSERATDALVSEFERLTEHPDGSDIIFYPPDDREDTPVGIVNEVKRWRAENGKAGFKVA</sequence>
<dbReference type="PRINTS" id="PR01299">
    <property type="entry name" value="PYOCIN"/>
</dbReference>
<dbReference type="Gene3D" id="1.10.1200.20">
    <property type="entry name" value="Colicin E immunity protein"/>
    <property type="match status" value="1"/>
</dbReference>
<organism evidence="3">
    <name type="scientific">Phytobacter massiliensis</name>
    <dbReference type="NCBI Taxonomy" id="1485952"/>
    <lineage>
        <taxon>Bacteria</taxon>
        <taxon>Pseudomonadati</taxon>
        <taxon>Pseudomonadota</taxon>
        <taxon>Gammaproteobacteria</taxon>
        <taxon>Enterobacterales</taxon>
        <taxon>Enterobacteriaceae</taxon>
        <taxon>Phytobacter</taxon>
    </lineage>
</organism>
<name>A0A6N3FXI4_9ENTR</name>
<protein>
    <submittedName>
        <fullName evidence="3">Colicin-E2 immunity protein</fullName>
    </submittedName>
</protein>
<keyword evidence="2" id="KW-0079">Bacteriocin immunity</keyword>
<dbReference type="EMBL" id="CACRTZ010000033">
    <property type="protein sequence ID" value="VYU56701.1"/>
    <property type="molecule type" value="Genomic_DNA"/>
</dbReference>
<gene>
    <name evidence="3" type="primary">imm</name>
    <name evidence="3" type="ORF">EMLFYP7_02873</name>
</gene>
<comment type="similarity">
    <text evidence="1">Belongs to the colicins ColE2/ColE8/ColE9 and pyocins S1/S2 family.</text>
</comment>
<proteinExistence type="inferred from homology"/>
<dbReference type="SUPFAM" id="SSF47345">
    <property type="entry name" value="Colicin E immunity proteins"/>
    <property type="match status" value="1"/>
</dbReference>
<evidence type="ECO:0000256" key="2">
    <source>
        <dbReference type="ARBA" id="ARBA00023025"/>
    </source>
</evidence>
<reference evidence="3" key="1">
    <citation type="submission" date="2019-11" db="EMBL/GenBank/DDBJ databases">
        <authorList>
            <person name="Feng L."/>
        </authorList>
    </citation>
    <scope>NUCLEOTIDE SEQUENCE</scope>
    <source>
        <strain evidence="3">EMassiliensisLFYP7</strain>
    </source>
</reference>
<evidence type="ECO:0000256" key="1">
    <source>
        <dbReference type="ARBA" id="ARBA00009346"/>
    </source>
</evidence>
<dbReference type="InterPro" id="IPR000290">
    <property type="entry name" value="Colicin_pyocin"/>
</dbReference>
<accession>A0A6N3FXI4</accession>
<evidence type="ECO:0000313" key="3">
    <source>
        <dbReference type="EMBL" id="VYU56701.1"/>
    </source>
</evidence>